<reference evidence="2" key="1">
    <citation type="submission" date="2006-01" db="EMBL/GenBank/DDBJ databases">
        <title>A novel carbazole-degrading bacterium Klebsiella sp. LSSE-H2 isolated from the dye-contaminated soil.</title>
        <authorList>
            <person name="Huang J."/>
            <person name="Xiong X."/>
            <person name="Xing J."/>
            <person name="Li W."/>
            <person name="Li X."/>
            <person name="Liu H."/>
        </authorList>
    </citation>
    <scope>NUCLEOTIDE SEQUENCE</scope>
    <source>
        <strain evidence="2">LSSE-H2</strain>
    </source>
</reference>
<dbReference type="Gene3D" id="3.40.50.1820">
    <property type="entry name" value="alpha/beta hydrolase"/>
    <property type="match status" value="1"/>
</dbReference>
<sequence length="274" mass="29695">MVLAATAGRSVTVRGMETYYHEQGSGDVVVLVHGGGAGADSMGNWRGVMPVLADRYRVIAVDMLGFGRTAKPADPFVFSQAARTDHLAGFLDALGLSNVALVGNSMGGASALGVAVERPGLVRKLVLMGSAGLVSKIDPALEPVLGYDFTREGMIRLVRALTTDNFQIDDAMIDYRYALSVDPETRRAYSATMQWIRDQGGLYYEDDYIRRITAPTLIVNGKLDKVVPLANAYKFLELIGPSWGYIMPDCGHWAMIEHPVDFARTTAAFIEAAQ</sequence>
<evidence type="ECO:0000313" key="2">
    <source>
        <dbReference type="EMBL" id="ABD24048.1"/>
    </source>
</evidence>
<keyword evidence="2" id="KW-0378">Hydrolase</keyword>
<dbReference type="Pfam" id="PF00561">
    <property type="entry name" value="Abhydrolase_1"/>
    <property type="match status" value="1"/>
</dbReference>
<gene>
    <name evidence="2" type="primary">carC</name>
</gene>
<dbReference type="InterPro" id="IPR000073">
    <property type="entry name" value="AB_hydrolase_1"/>
</dbReference>
<dbReference type="GO" id="GO:0016787">
    <property type="term" value="F:hydrolase activity"/>
    <property type="evidence" value="ECO:0007669"/>
    <property type="project" value="UniProtKB-KW"/>
</dbReference>
<dbReference type="InterPro" id="IPR000639">
    <property type="entry name" value="Epox_hydrolase-like"/>
</dbReference>
<organism evidence="2">
    <name type="scientific">Klebsiella sp. LSSE-H2</name>
    <dbReference type="NCBI Taxonomy" id="367837"/>
    <lineage>
        <taxon>Bacteria</taxon>
        <taxon>Pseudomonadati</taxon>
        <taxon>Pseudomonadota</taxon>
        <taxon>Gammaproteobacteria</taxon>
        <taxon>Enterobacterales</taxon>
        <taxon>Enterobacteriaceae</taxon>
        <taxon>Klebsiella/Raoultella group</taxon>
        <taxon>Klebsiella</taxon>
    </lineage>
</organism>
<dbReference type="PRINTS" id="PR00111">
    <property type="entry name" value="ABHYDROLASE"/>
</dbReference>
<dbReference type="InterPro" id="IPR050266">
    <property type="entry name" value="AB_hydrolase_sf"/>
</dbReference>
<dbReference type="SMR" id="Q2EZ52"/>
<dbReference type="InterPro" id="IPR029058">
    <property type="entry name" value="AB_hydrolase_fold"/>
</dbReference>
<dbReference type="PANTHER" id="PTHR43798">
    <property type="entry name" value="MONOACYLGLYCEROL LIPASE"/>
    <property type="match status" value="1"/>
</dbReference>
<dbReference type="PRINTS" id="PR00412">
    <property type="entry name" value="EPOXHYDRLASE"/>
</dbReference>
<name>Q2EZ52_9ENTR</name>
<dbReference type="PANTHER" id="PTHR43798:SF33">
    <property type="entry name" value="HYDROLASE, PUTATIVE (AFU_ORTHOLOGUE AFUA_2G14860)-RELATED"/>
    <property type="match status" value="1"/>
</dbReference>
<proteinExistence type="predicted"/>
<protein>
    <submittedName>
        <fullName evidence="2">Meta cleavage compound hydrolase</fullName>
    </submittedName>
</protein>
<accession>Q2EZ52</accession>
<dbReference type="SUPFAM" id="SSF53474">
    <property type="entry name" value="alpha/beta-Hydrolases"/>
    <property type="match status" value="1"/>
</dbReference>
<evidence type="ECO:0000259" key="1">
    <source>
        <dbReference type="Pfam" id="PF00561"/>
    </source>
</evidence>
<dbReference type="AlphaFoldDB" id="Q2EZ52"/>
<dbReference type="ESTHER" id="sphsp-CARC">
    <property type="family name" value="Carbon-carbon_bond_hydrolase"/>
</dbReference>
<feature type="domain" description="AB hydrolase-1" evidence="1">
    <location>
        <begin position="28"/>
        <end position="259"/>
    </location>
</feature>
<dbReference type="GO" id="GO:0016020">
    <property type="term" value="C:membrane"/>
    <property type="evidence" value="ECO:0007669"/>
    <property type="project" value="TreeGrafter"/>
</dbReference>
<dbReference type="EMBL" id="DQ351904">
    <property type="protein sequence ID" value="ABD24048.1"/>
    <property type="molecule type" value="Genomic_DNA"/>
</dbReference>